<proteinExistence type="predicted"/>
<name>A0A0F2MJ84_SPOSC</name>
<evidence type="ECO:0000313" key="3">
    <source>
        <dbReference type="Proteomes" id="UP000033710"/>
    </source>
</evidence>
<evidence type="ECO:0000313" key="2">
    <source>
        <dbReference type="EMBL" id="KJR88236.1"/>
    </source>
</evidence>
<protein>
    <recommendedName>
        <fullName evidence="4">Nucleic acid-binding protein</fullName>
    </recommendedName>
</protein>
<dbReference type="Proteomes" id="UP000033710">
    <property type="component" value="Unassembled WGS sequence"/>
</dbReference>
<dbReference type="EMBL" id="AXCR01000004">
    <property type="protein sequence ID" value="KJR88236.1"/>
    <property type="molecule type" value="Genomic_DNA"/>
</dbReference>
<evidence type="ECO:0008006" key="4">
    <source>
        <dbReference type="Google" id="ProtNLM"/>
    </source>
</evidence>
<reference evidence="2 3" key="1">
    <citation type="journal article" date="2014" name="BMC Genomics">
        <title>Comparative genomics of the major fungal agents of human and animal Sporotrichosis: Sporothrix schenckii and Sporothrix brasiliensis.</title>
        <authorList>
            <person name="Teixeira M.M."/>
            <person name="de Almeida L.G."/>
            <person name="Kubitschek-Barreira P."/>
            <person name="Alves F.L."/>
            <person name="Kioshima E.S."/>
            <person name="Abadio A.K."/>
            <person name="Fernandes L."/>
            <person name="Derengowski L.S."/>
            <person name="Ferreira K.S."/>
            <person name="Souza R.C."/>
            <person name="Ruiz J.C."/>
            <person name="de Andrade N.C."/>
            <person name="Paes H.C."/>
            <person name="Nicola A.M."/>
            <person name="Albuquerque P."/>
            <person name="Gerber A.L."/>
            <person name="Martins V.P."/>
            <person name="Peconick L.D."/>
            <person name="Neto A.V."/>
            <person name="Chaucanez C.B."/>
            <person name="Silva P.A."/>
            <person name="Cunha O.L."/>
            <person name="de Oliveira F.F."/>
            <person name="dos Santos T.C."/>
            <person name="Barros A.L."/>
            <person name="Soares M.A."/>
            <person name="de Oliveira L.M."/>
            <person name="Marini M.M."/>
            <person name="Villalobos-Duno H."/>
            <person name="Cunha M.M."/>
            <person name="de Hoog S."/>
            <person name="da Silveira J.F."/>
            <person name="Henrissat B."/>
            <person name="Nino-Vega G.A."/>
            <person name="Cisalpino P.S."/>
            <person name="Mora-Montes H.M."/>
            <person name="Almeida S.R."/>
            <person name="Stajich J.E."/>
            <person name="Lopes-Bezerra L.M."/>
            <person name="Vasconcelos A.T."/>
            <person name="Felipe M.S."/>
        </authorList>
    </citation>
    <scope>NUCLEOTIDE SEQUENCE [LARGE SCALE GENOMIC DNA]</scope>
    <source>
        <strain evidence="2 3">1099-18</strain>
    </source>
</reference>
<dbReference type="KEGG" id="ssck:SPSK_07514"/>
<feature type="compositionally biased region" description="Pro residues" evidence="1">
    <location>
        <begin position="145"/>
        <end position="166"/>
    </location>
</feature>
<gene>
    <name evidence="2" type="ORF">SPSK_07514</name>
</gene>
<dbReference type="GeneID" id="27669453"/>
<dbReference type="VEuPathDB" id="FungiDB:SPSK_07514"/>
<accession>A0A0F2MJ84</accession>
<reference evidence="2 3" key="2">
    <citation type="journal article" date="2015" name="Eukaryot. Cell">
        <title>Asexual propagation of a virulent clone complex in a human and feline outbreak of sporotrichosis.</title>
        <authorList>
            <person name="Teixeira Mde M."/>
            <person name="Rodrigues A.M."/>
            <person name="Tsui C.K."/>
            <person name="de Almeida L.G."/>
            <person name="Van Diepeningen A.D."/>
            <person name="van den Ende B.G."/>
            <person name="Fernandes G.F."/>
            <person name="Kano R."/>
            <person name="Hamelin R.C."/>
            <person name="Lopes-Bezerra L.M."/>
            <person name="Vasconcelos A.T."/>
            <person name="de Hoog S."/>
            <person name="de Camargo Z.P."/>
            <person name="Felipe M.S."/>
        </authorList>
    </citation>
    <scope>NUCLEOTIDE SEQUENCE [LARGE SCALE GENOMIC DNA]</scope>
    <source>
        <strain evidence="2 3">1099-18</strain>
    </source>
</reference>
<feature type="region of interest" description="Disordered" evidence="1">
    <location>
        <begin position="439"/>
        <end position="471"/>
    </location>
</feature>
<organism evidence="2 3">
    <name type="scientific">Sporothrix schenckii 1099-18</name>
    <dbReference type="NCBI Taxonomy" id="1397361"/>
    <lineage>
        <taxon>Eukaryota</taxon>
        <taxon>Fungi</taxon>
        <taxon>Dikarya</taxon>
        <taxon>Ascomycota</taxon>
        <taxon>Pezizomycotina</taxon>
        <taxon>Sordariomycetes</taxon>
        <taxon>Sordariomycetidae</taxon>
        <taxon>Ophiostomatales</taxon>
        <taxon>Ophiostomataceae</taxon>
        <taxon>Sporothrix</taxon>
    </lineage>
</organism>
<dbReference type="RefSeq" id="XP_016590912.1">
    <property type="nucleotide sequence ID" value="XM_016734176.1"/>
</dbReference>
<sequence>MGKTIILAGAPDAASLDWSTVEETAVTETVRPWEAGIHTTDVGPHSHPEWRVVPAHVPGAAPPERPQTRPALETAQPRLKTEQNEQPQATNDSVWHLYGRAAFLDLTQVTQESTQPSTQDDTRDTGSRAPSSLDEASLSFRLPNALPPTSPQPPPMPSLPPLPSRPPQTAAFVLSQEFIEHSLAVHDALPSSLPAFDPPAVYETAASFDETTMSLSLSQPEPLSFSASRLPPLPADIPRWQPLTHLADVPSAAYLRRMAPQTVTVNLVVAIVSVGVPRVVGNTTNSRRRDRPPTSLVELVVGDETRSGFGMTVWMDGAQSAGPSSLAMLLPTLAPHDVVLLRHVALHVFGDKVYGSSLRKDQTKMHILHRGGLLQPEPAHDALFSSAHLAAAAQVPTSTQAGASYPADLQLLAKTARVRNWALRFVIVDPVGVCDHGDEGDDSSANLGPAGDKGPRPQQRLAWMMPPADTQ</sequence>
<dbReference type="AlphaFoldDB" id="A0A0F2MJ84"/>
<evidence type="ECO:0000256" key="1">
    <source>
        <dbReference type="SAM" id="MobiDB-lite"/>
    </source>
</evidence>
<comment type="caution">
    <text evidence="2">The sequence shown here is derived from an EMBL/GenBank/DDBJ whole genome shotgun (WGS) entry which is preliminary data.</text>
</comment>
<feature type="compositionally biased region" description="Polar residues" evidence="1">
    <location>
        <begin position="110"/>
        <end position="119"/>
    </location>
</feature>
<feature type="region of interest" description="Disordered" evidence="1">
    <location>
        <begin position="110"/>
        <end position="167"/>
    </location>
</feature>
<dbReference type="OrthoDB" id="5378679at2759"/>